<proteinExistence type="predicted"/>
<evidence type="ECO:0000313" key="2">
    <source>
        <dbReference type="Proteomes" id="UP000276133"/>
    </source>
</evidence>
<organism evidence="1 2">
    <name type="scientific">Brachionus plicatilis</name>
    <name type="common">Marine rotifer</name>
    <name type="synonym">Brachionus muelleri</name>
    <dbReference type="NCBI Taxonomy" id="10195"/>
    <lineage>
        <taxon>Eukaryota</taxon>
        <taxon>Metazoa</taxon>
        <taxon>Spiralia</taxon>
        <taxon>Gnathifera</taxon>
        <taxon>Rotifera</taxon>
        <taxon>Eurotatoria</taxon>
        <taxon>Monogononta</taxon>
        <taxon>Pseudotrocha</taxon>
        <taxon>Ploima</taxon>
        <taxon>Brachionidae</taxon>
        <taxon>Brachionus</taxon>
    </lineage>
</organism>
<name>A0A3M7PZF0_BRAPC</name>
<protein>
    <submittedName>
        <fullName evidence="1">Uncharacterized protein</fullName>
    </submittedName>
</protein>
<dbReference type="EMBL" id="REGN01008095">
    <property type="protein sequence ID" value="RNA04480.1"/>
    <property type="molecule type" value="Genomic_DNA"/>
</dbReference>
<evidence type="ECO:0000313" key="1">
    <source>
        <dbReference type="EMBL" id="RNA04480.1"/>
    </source>
</evidence>
<accession>A0A3M7PZF0</accession>
<keyword evidence="2" id="KW-1185">Reference proteome</keyword>
<dbReference type="Proteomes" id="UP000276133">
    <property type="component" value="Unassembled WGS sequence"/>
</dbReference>
<sequence>MTTGHQLYKTLTFFTTARLACRGVLHERSPMNGSLGTRPEGVVSVLELVYRGGVDDRGRQGVSFINHSVRECIGSL</sequence>
<comment type="caution">
    <text evidence="1">The sequence shown here is derived from an EMBL/GenBank/DDBJ whole genome shotgun (WGS) entry which is preliminary data.</text>
</comment>
<gene>
    <name evidence="1" type="ORF">BpHYR1_041039</name>
</gene>
<dbReference type="AlphaFoldDB" id="A0A3M7PZF0"/>
<reference evidence="1 2" key="1">
    <citation type="journal article" date="2018" name="Sci. Rep.">
        <title>Genomic signatures of local adaptation to the degree of environmental predictability in rotifers.</title>
        <authorList>
            <person name="Franch-Gras L."/>
            <person name="Hahn C."/>
            <person name="Garcia-Roger E.M."/>
            <person name="Carmona M.J."/>
            <person name="Serra M."/>
            <person name="Gomez A."/>
        </authorList>
    </citation>
    <scope>NUCLEOTIDE SEQUENCE [LARGE SCALE GENOMIC DNA]</scope>
    <source>
        <strain evidence="1">HYR1</strain>
    </source>
</reference>